<gene>
    <name evidence="2" type="ORF">PCOR1329_LOCUS72603</name>
</gene>
<feature type="non-terminal residue" evidence="2">
    <location>
        <position position="1"/>
    </location>
</feature>
<dbReference type="EMBL" id="CAUYUJ010019718">
    <property type="protein sequence ID" value="CAK0893172.1"/>
    <property type="molecule type" value="Genomic_DNA"/>
</dbReference>
<evidence type="ECO:0000256" key="1">
    <source>
        <dbReference type="SAM" id="MobiDB-lite"/>
    </source>
</evidence>
<proteinExistence type="predicted"/>
<organism evidence="2 3">
    <name type="scientific">Prorocentrum cordatum</name>
    <dbReference type="NCBI Taxonomy" id="2364126"/>
    <lineage>
        <taxon>Eukaryota</taxon>
        <taxon>Sar</taxon>
        <taxon>Alveolata</taxon>
        <taxon>Dinophyceae</taxon>
        <taxon>Prorocentrales</taxon>
        <taxon>Prorocentraceae</taxon>
        <taxon>Prorocentrum</taxon>
    </lineage>
</organism>
<accession>A0ABN9X5U7</accession>
<sequence length="175" mass="19158">DGWWSRQDWQQGSVGSVTSKPEPSVDQILDILAKKGGLGGDVKDLIRRKSRKKKQFAAAKDGIAAAAEVFEQARADHQAEVEIHQRHAKSLEDIDQAVKDAQAKTVFPDIGTKEEPGNPVSDPQFLEMFSKLLDTGTKRFGFEFIDFSKQATAKTTVVNATIREPTPYEGASAAS</sequence>
<protein>
    <submittedName>
        <fullName evidence="2">Uncharacterized protein</fullName>
    </submittedName>
</protein>
<feature type="compositionally biased region" description="Polar residues" evidence="1">
    <location>
        <begin position="7"/>
        <end position="21"/>
    </location>
</feature>
<feature type="non-terminal residue" evidence="2">
    <location>
        <position position="175"/>
    </location>
</feature>
<dbReference type="Proteomes" id="UP001189429">
    <property type="component" value="Unassembled WGS sequence"/>
</dbReference>
<evidence type="ECO:0000313" key="3">
    <source>
        <dbReference type="Proteomes" id="UP001189429"/>
    </source>
</evidence>
<feature type="region of interest" description="Disordered" evidence="1">
    <location>
        <begin position="1"/>
        <end position="22"/>
    </location>
</feature>
<evidence type="ECO:0000313" key="2">
    <source>
        <dbReference type="EMBL" id="CAK0893172.1"/>
    </source>
</evidence>
<reference evidence="2" key="1">
    <citation type="submission" date="2023-10" db="EMBL/GenBank/DDBJ databases">
        <authorList>
            <person name="Chen Y."/>
            <person name="Shah S."/>
            <person name="Dougan E. K."/>
            <person name="Thang M."/>
            <person name="Chan C."/>
        </authorList>
    </citation>
    <scope>NUCLEOTIDE SEQUENCE [LARGE SCALE GENOMIC DNA]</scope>
</reference>
<comment type="caution">
    <text evidence="2">The sequence shown here is derived from an EMBL/GenBank/DDBJ whole genome shotgun (WGS) entry which is preliminary data.</text>
</comment>
<keyword evidence="3" id="KW-1185">Reference proteome</keyword>
<name>A0ABN9X5U7_9DINO</name>